<dbReference type="InterPro" id="IPR029050">
    <property type="entry name" value="Immunoprotect_excell_Ig-like"/>
</dbReference>
<feature type="compositionally biased region" description="Polar residues" evidence="2">
    <location>
        <begin position="126"/>
        <end position="136"/>
    </location>
</feature>
<evidence type="ECO:0008006" key="6">
    <source>
        <dbReference type="Google" id="ProtNLM"/>
    </source>
</evidence>
<feature type="compositionally biased region" description="Low complexity" evidence="2">
    <location>
        <begin position="53"/>
        <end position="62"/>
    </location>
</feature>
<feature type="transmembrane region" description="Helical" evidence="3">
    <location>
        <begin position="81"/>
        <end position="107"/>
    </location>
</feature>
<feature type="region of interest" description="Disordered" evidence="2">
    <location>
        <begin position="113"/>
        <end position="162"/>
    </location>
</feature>
<keyword evidence="5" id="KW-1185">Reference proteome</keyword>
<sequence length="307" mass="31364">MSTPPSGSDPWSQPSGSAGPAASPDLGGYAPAPYEAVGAGLPDYESPQPAGGSSSDFSQSSFPVGGPAPVQPARGGGKGTVWALVGCAGCAVIVLLLVLVLGFVLVLRPADQPEPATVEPTATTESDPATTESDPATTEAGPTDDPVASGAPAAEGERGTLEAPLPAGTMVTVEAADVDGRTDVSLGQVNWNADEVIAGVWEGNEKPQAGNVFILVTVTYTYHGEGTYSPAWDLNTDFTGASGTEYTWSPVLTPQNFTDAADLTDGQSTTWDVAFEVSAEDATAATGSFHVYEMLNWEDEGFYVAAQ</sequence>
<evidence type="ECO:0000256" key="3">
    <source>
        <dbReference type="SAM" id="Phobius"/>
    </source>
</evidence>
<comment type="caution">
    <text evidence="4">The sequence shown here is derived from an EMBL/GenBank/DDBJ whole genome shotgun (WGS) entry which is preliminary data.</text>
</comment>
<dbReference type="RefSeq" id="WP_376977323.1">
    <property type="nucleotide sequence ID" value="NZ_JBHLSV010000001.1"/>
</dbReference>
<dbReference type="EMBL" id="JBHLSV010000001">
    <property type="protein sequence ID" value="MFC0672500.1"/>
    <property type="molecule type" value="Genomic_DNA"/>
</dbReference>
<organism evidence="4 5">
    <name type="scientific">Brachybacterium hainanense</name>
    <dbReference type="NCBI Taxonomy" id="1541174"/>
    <lineage>
        <taxon>Bacteria</taxon>
        <taxon>Bacillati</taxon>
        <taxon>Actinomycetota</taxon>
        <taxon>Actinomycetes</taxon>
        <taxon>Micrococcales</taxon>
        <taxon>Dermabacteraceae</taxon>
        <taxon>Brachybacterium</taxon>
    </lineage>
</organism>
<evidence type="ECO:0000313" key="5">
    <source>
        <dbReference type="Proteomes" id="UP001589793"/>
    </source>
</evidence>
<feature type="compositionally biased region" description="Low complexity" evidence="2">
    <location>
        <begin position="113"/>
        <end position="125"/>
    </location>
</feature>
<proteinExistence type="predicted"/>
<protein>
    <recommendedName>
        <fullName evidence="6">DUF4352 domain-containing protein</fullName>
    </recommendedName>
</protein>
<reference evidence="4 5" key="1">
    <citation type="submission" date="2024-09" db="EMBL/GenBank/DDBJ databases">
        <authorList>
            <person name="Sun Q."/>
            <person name="Mori K."/>
        </authorList>
    </citation>
    <scope>NUCLEOTIDE SEQUENCE [LARGE SCALE GENOMIC DNA]</scope>
    <source>
        <strain evidence="4 5">CICC 10874</strain>
    </source>
</reference>
<evidence type="ECO:0000256" key="1">
    <source>
        <dbReference type="ARBA" id="ARBA00022729"/>
    </source>
</evidence>
<name>A0ABV6R689_9MICO</name>
<keyword evidence="3" id="KW-1133">Transmembrane helix</keyword>
<feature type="compositionally biased region" description="Polar residues" evidence="2">
    <location>
        <begin position="1"/>
        <end position="13"/>
    </location>
</feature>
<accession>A0ABV6R689</accession>
<evidence type="ECO:0000256" key="2">
    <source>
        <dbReference type="SAM" id="MobiDB-lite"/>
    </source>
</evidence>
<keyword evidence="3" id="KW-0812">Transmembrane</keyword>
<dbReference type="Proteomes" id="UP001589793">
    <property type="component" value="Unassembled WGS sequence"/>
</dbReference>
<feature type="compositionally biased region" description="Low complexity" evidence="2">
    <location>
        <begin position="14"/>
        <end position="24"/>
    </location>
</feature>
<keyword evidence="3" id="KW-0472">Membrane</keyword>
<evidence type="ECO:0000313" key="4">
    <source>
        <dbReference type="EMBL" id="MFC0672500.1"/>
    </source>
</evidence>
<gene>
    <name evidence="4" type="ORF">ACFFF6_00870</name>
</gene>
<feature type="region of interest" description="Disordered" evidence="2">
    <location>
        <begin position="1"/>
        <end position="76"/>
    </location>
</feature>
<dbReference type="Gene3D" id="2.60.40.1240">
    <property type="match status" value="1"/>
</dbReference>
<keyword evidence="1" id="KW-0732">Signal</keyword>